<proteinExistence type="predicted"/>
<keyword evidence="2" id="KW-1185">Reference proteome</keyword>
<reference evidence="1" key="1">
    <citation type="submission" date="2021-02" db="EMBL/GenBank/DDBJ databases">
        <authorList>
            <person name="Steward A R."/>
        </authorList>
    </citation>
    <scope>NUCLEOTIDE SEQUENCE</scope>
</reference>
<dbReference type="Proteomes" id="UP000663880">
    <property type="component" value="Unassembled WGS sequence"/>
</dbReference>
<evidence type="ECO:0000313" key="2">
    <source>
        <dbReference type="Proteomes" id="UP000663880"/>
    </source>
</evidence>
<comment type="caution">
    <text evidence="1">The sequence shown here is derived from an EMBL/GenBank/DDBJ whole genome shotgun (WGS) entry which is preliminary data.</text>
</comment>
<accession>A0A821XXS0</accession>
<name>A0A821XXS0_9NEOP</name>
<dbReference type="EMBL" id="CAJOBZ010000073">
    <property type="protein sequence ID" value="CAF4951450.1"/>
    <property type="molecule type" value="Genomic_DNA"/>
</dbReference>
<sequence>MVSPVYNAQEIHSSSQEYDKFGCGSVMVWGGVSLDERTIRLVPGDCVLKLTLKMCSRSCLAPDMVWAQIFF</sequence>
<protein>
    <submittedName>
        <fullName evidence="1">Uncharacterized protein</fullName>
    </submittedName>
</protein>
<gene>
    <name evidence="1" type="ORF">PMACD_LOCUS15730</name>
</gene>
<dbReference type="OrthoDB" id="6113294at2759"/>
<organism evidence="1 2">
    <name type="scientific">Pieris macdunnoughi</name>
    <dbReference type="NCBI Taxonomy" id="345717"/>
    <lineage>
        <taxon>Eukaryota</taxon>
        <taxon>Metazoa</taxon>
        <taxon>Ecdysozoa</taxon>
        <taxon>Arthropoda</taxon>
        <taxon>Hexapoda</taxon>
        <taxon>Insecta</taxon>
        <taxon>Pterygota</taxon>
        <taxon>Neoptera</taxon>
        <taxon>Endopterygota</taxon>
        <taxon>Lepidoptera</taxon>
        <taxon>Glossata</taxon>
        <taxon>Ditrysia</taxon>
        <taxon>Papilionoidea</taxon>
        <taxon>Pieridae</taxon>
        <taxon>Pierinae</taxon>
        <taxon>Pieris</taxon>
    </lineage>
</organism>
<dbReference type="AlphaFoldDB" id="A0A821XXS0"/>
<evidence type="ECO:0000313" key="1">
    <source>
        <dbReference type="EMBL" id="CAF4951450.1"/>
    </source>
</evidence>